<feature type="region of interest" description="Disordered" evidence="1">
    <location>
        <begin position="189"/>
        <end position="214"/>
    </location>
</feature>
<name>A0A9W8E9F9_9FUNG</name>
<feature type="compositionally biased region" description="Basic residues" evidence="1">
    <location>
        <begin position="86"/>
        <end position="102"/>
    </location>
</feature>
<gene>
    <name evidence="2" type="ORF">H4R34_002270</name>
</gene>
<reference evidence="2" key="1">
    <citation type="submission" date="2022-07" db="EMBL/GenBank/DDBJ databases">
        <title>Phylogenomic reconstructions and comparative analyses of Kickxellomycotina fungi.</title>
        <authorList>
            <person name="Reynolds N.K."/>
            <person name="Stajich J.E."/>
            <person name="Barry K."/>
            <person name="Grigoriev I.V."/>
            <person name="Crous P."/>
            <person name="Smith M.E."/>
        </authorList>
    </citation>
    <scope>NUCLEOTIDE SEQUENCE</scope>
    <source>
        <strain evidence="2">RSA 567</strain>
    </source>
</reference>
<accession>A0A9W8E9F9</accession>
<dbReference type="EMBL" id="JANBQB010000145">
    <property type="protein sequence ID" value="KAJ1980916.1"/>
    <property type="molecule type" value="Genomic_DNA"/>
</dbReference>
<organism evidence="2 3">
    <name type="scientific">Dimargaris verticillata</name>
    <dbReference type="NCBI Taxonomy" id="2761393"/>
    <lineage>
        <taxon>Eukaryota</taxon>
        <taxon>Fungi</taxon>
        <taxon>Fungi incertae sedis</taxon>
        <taxon>Zoopagomycota</taxon>
        <taxon>Kickxellomycotina</taxon>
        <taxon>Dimargaritomycetes</taxon>
        <taxon>Dimargaritales</taxon>
        <taxon>Dimargaritaceae</taxon>
        <taxon>Dimargaris</taxon>
    </lineage>
</organism>
<dbReference type="AlphaFoldDB" id="A0A9W8E9F9"/>
<evidence type="ECO:0000256" key="1">
    <source>
        <dbReference type="SAM" id="MobiDB-lite"/>
    </source>
</evidence>
<protein>
    <submittedName>
        <fullName evidence="2">Uncharacterized protein</fullName>
    </submittedName>
</protein>
<sequence length="1071" mass="121695">MAFWSQLPREAPRVSYRLSQPSNARSHPAPLALLCCRHLTTASDQPHHSRRSTHSPPHHAQRGGTGDHPRTPADSLPLGVPWATKKSPKKTNKAHQSRTGRAKRIRIRCGVFPTDHGRVKKLQEHWWQMDRAPPQRLPLTEALSRGYRCRRITAYSEPRSPPKKITWLLRDQSPLYTWAAECCPVQEVTNPELSNTSPSPPLPSGRYRPPTATNNMSVKGRMDRLYALKQIQAYCQFMDDVSLRHLQTFDETRFLAEVSRWPMTAPWYSEMLTYLITRVGKRTFFKSLTQLNDMILAKVREAPLALLHVYYSPMLALLKSYSHRHEVQPFEAVMNTWVETKLPLTEAALSQYLILLSRCKFYNAATQLLRRLPPDGPKPTVSYVNVWLQAVTLQGSTAFQIPNICALLSLTYPPLHSIGQPMPARYRLNGTTFTLLLQHCQARSHLAAVWRLACRMKLYLQSDRLFDSEAFQLATLKACITIGSQIKLDLARKFYHMLQQGHILPSLFDQSPEPPTDRVFSRWLMSPLAAKQLAAMQAVGSVTIQPWVLGFYWRVCSRTADWATIKEMALLANSPQLSVNLALITNLFRAIARQNTEQTRRLQRHRHQLQQSSEKAWRRSLTRPLPSIVSTSIPSASTSQPSVRQAKPPWQERFFALSQKFAPSSTDSVHESLLSAVQLAVPLSRERYQLLQRLWALALHQASLLATLSSSSSSHPLASILAAPFATATIATQHTYDQLFKVPSPSSTDATTPAMLASTKPLPPALIIAYAKALGALGCPHDLATLANALILQSHPNSEMRGWGAYAPVYRPNVFRSLLTAAWTSTQRGDWNFVQWIFQAMYPAYQEHYDRLCRLGGMDWPMDVRGCPHGNHELFPKYKRSLLVREKVLRQQLIRPRPNFTLLPQDLHKYPLAYQTWVYFTASQIPHFRSQPIRWLLNLPTTHLPTTTKDATTSAESVVRAVLAQISRVLGYIISQYLYFDERELRLILDRIGRDIGFQLYAHRHPTRLNAQQPYVLANGQSVSLPTEEFEIVVIEQRARDWSNQVVETLALSTSLDLIISELETEGVSKV</sequence>
<feature type="region of interest" description="Disordered" evidence="1">
    <location>
        <begin position="42"/>
        <end position="102"/>
    </location>
</feature>
<comment type="caution">
    <text evidence="2">The sequence shown here is derived from an EMBL/GenBank/DDBJ whole genome shotgun (WGS) entry which is preliminary data.</text>
</comment>
<feature type="compositionally biased region" description="Basic residues" evidence="1">
    <location>
        <begin position="48"/>
        <end position="61"/>
    </location>
</feature>
<feature type="region of interest" description="Disordered" evidence="1">
    <location>
        <begin position="1"/>
        <end position="26"/>
    </location>
</feature>
<dbReference type="Proteomes" id="UP001151582">
    <property type="component" value="Unassembled WGS sequence"/>
</dbReference>
<proteinExistence type="predicted"/>
<evidence type="ECO:0000313" key="2">
    <source>
        <dbReference type="EMBL" id="KAJ1980916.1"/>
    </source>
</evidence>
<keyword evidence="3" id="KW-1185">Reference proteome</keyword>
<evidence type="ECO:0000313" key="3">
    <source>
        <dbReference type="Proteomes" id="UP001151582"/>
    </source>
</evidence>
<dbReference type="OrthoDB" id="5561442at2759"/>